<dbReference type="Gene3D" id="3.40.50.300">
    <property type="entry name" value="P-loop containing nucleotide triphosphate hydrolases"/>
    <property type="match status" value="1"/>
</dbReference>
<dbReference type="SUPFAM" id="SSF50447">
    <property type="entry name" value="Translation proteins"/>
    <property type="match status" value="1"/>
</dbReference>
<dbReference type="SUPFAM" id="SSF52540">
    <property type="entry name" value="P-loop containing nucleoside triphosphate hydrolases"/>
    <property type="match status" value="1"/>
</dbReference>
<keyword evidence="9" id="KW-1185">Reference proteome</keyword>
<dbReference type="InterPro" id="IPR050055">
    <property type="entry name" value="EF-Tu_GTPase"/>
</dbReference>
<dbReference type="InterPro" id="IPR000795">
    <property type="entry name" value="T_Tr_GTP-bd_dom"/>
</dbReference>
<feature type="domain" description="Tr-type G" evidence="5">
    <location>
        <begin position="34"/>
        <end position="156"/>
    </location>
</feature>
<evidence type="ECO:0000259" key="6">
    <source>
        <dbReference type="Pfam" id="PF03143"/>
    </source>
</evidence>
<organism evidence="8 9">
    <name type="scientific">Streptomyces graminofaciens</name>
    <dbReference type="NCBI Taxonomy" id="68212"/>
    <lineage>
        <taxon>Bacteria</taxon>
        <taxon>Bacillati</taxon>
        <taxon>Actinomycetota</taxon>
        <taxon>Actinomycetes</taxon>
        <taxon>Kitasatosporales</taxon>
        <taxon>Streptomycetaceae</taxon>
        <taxon>Streptomyces</taxon>
    </lineage>
</organism>
<dbReference type="InterPro" id="IPR027417">
    <property type="entry name" value="P-loop_NTPase"/>
</dbReference>
<evidence type="ECO:0000259" key="7">
    <source>
        <dbReference type="Pfam" id="PF03144"/>
    </source>
</evidence>
<dbReference type="RefSeq" id="WP_286255629.1">
    <property type="nucleotide sequence ID" value="NZ_AP018448.1"/>
</dbReference>
<proteinExistence type="predicted"/>
<reference evidence="8 9" key="2">
    <citation type="journal article" date="2023" name="ChemBioChem">
        <title>Acyltransferase Domain Exchange between Two Independent Type I Polyketide Synthases in the Same Producer Strain of Macrolide Antibiotics.</title>
        <authorList>
            <person name="Kudo F."/>
            <person name="Kishikawa K."/>
            <person name="Tsuboi K."/>
            <person name="Kido T."/>
            <person name="Usui T."/>
            <person name="Hashimoto J."/>
            <person name="Shin-Ya K."/>
            <person name="Miyanaga A."/>
            <person name="Eguchi T."/>
        </authorList>
    </citation>
    <scope>NUCLEOTIDE SEQUENCE [LARGE SCALE GENOMIC DNA]</scope>
    <source>
        <strain evidence="8 9">A-8890</strain>
    </source>
</reference>
<dbReference type="SUPFAM" id="SSF50465">
    <property type="entry name" value="EF-Tu/eEF-1alpha/eIF2-gamma C-terminal domain"/>
    <property type="match status" value="1"/>
</dbReference>
<protein>
    <recommendedName>
        <fullName evidence="10">Elongation factor Tu</fullName>
    </recommendedName>
</protein>
<feature type="domain" description="Translation elongation factor EFTu/EF1A C-terminal" evidence="6">
    <location>
        <begin position="259"/>
        <end position="351"/>
    </location>
</feature>
<evidence type="ECO:0008006" key="10">
    <source>
        <dbReference type="Google" id="ProtNLM"/>
    </source>
</evidence>
<evidence type="ECO:0000256" key="1">
    <source>
        <dbReference type="ARBA" id="ARBA00022741"/>
    </source>
</evidence>
<dbReference type="EMBL" id="AP018448">
    <property type="protein sequence ID" value="BBC35387.1"/>
    <property type="molecule type" value="Genomic_DNA"/>
</dbReference>
<dbReference type="InterPro" id="IPR004161">
    <property type="entry name" value="EFTu-like_2"/>
</dbReference>
<evidence type="ECO:0000259" key="5">
    <source>
        <dbReference type="Pfam" id="PF00009"/>
    </source>
</evidence>
<dbReference type="InterPro" id="IPR009000">
    <property type="entry name" value="Transl_B-barrel_sf"/>
</dbReference>
<dbReference type="PANTHER" id="PTHR43721:SF22">
    <property type="entry name" value="ELONGATION FACTOR TU, MITOCHONDRIAL"/>
    <property type="match status" value="1"/>
</dbReference>
<keyword evidence="4" id="KW-0342">GTP-binding</keyword>
<evidence type="ECO:0000313" key="8">
    <source>
        <dbReference type="EMBL" id="BBC35387.1"/>
    </source>
</evidence>
<dbReference type="Pfam" id="PF03143">
    <property type="entry name" value="GTP_EFTU_D3"/>
    <property type="match status" value="1"/>
</dbReference>
<reference evidence="8 9" key="1">
    <citation type="journal article" date="2010" name="ChemBioChem">
        <title>Cloning and characterization of the biosynthetic gene cluster of 16-membered macrolide antibiotic FD-891: involvement of a dual functional cytochrome P450 monooxygenase catalyzing epoxidation and hydroxylation.</title>
        <authorList>
            <person name="Kudo F."/>
            <person name="Motegi A."/>
            <person name="Mizoue K."/>
            <person name="Eguchi T."/>
        </authorList>
    </citation>
    <scope>NUCLEOTIDE SEQUENCE [LARGE SCALE GENOMIC DNA]</scope>
    <source>
        <strain evidence="8 9">A-8890</strain>
    </source>
</reference>
<dbReference type="Pfam" id="PF00009">
    <property type="entry name" value="GTP_EFTU"/>
    <property type="match status" value="1"/>
</dbReference>
<sequence length="367" mass="38357">MEFEWQPRLGLGTLGQAGHGRSTLAAALSRRHGYVDCFEHTDGVRDLIVGGARVDAVILVVAADEGVRAQTREQVRVARRVGVACVVVFLNKCDLVEDGDMLGLAEAEVRELLSAHGFPGAEIPVVRGSALRALEEDPEAVEEIDELARRLDTYVPDRVREADRPFLLAIEGVFDRPGDAGPVVTGRILRGTVRSGDEIEIVGGRASAGRVICAGVEIFGRPVVEGEAGHGVGVLLRGVGPEGPEVARGQVLAAPGTATAYRAFEAEVYLRSEEEGGFGAPVAEGRKARFFFRSAEFTGTIGLPEGVREAAPGAHSRMRVTLERPVAMEVGLRFVILEGGRPVGVGVVAGVAGVGGVSGGSVSGGSA</sequence>
<dbReference type="InterPro" id="IPR004160">
    <property type="entry name" value="Transl_elong_EFTu/EF1A_C"/>
</dbReference>
<dbReference type="PANTHER" id="PTHR43721">
    <property type="entry name" value="ELONGATION FACTOR TU-RELATED"/>
    <property type="match status" value="1"/>
</dbReference>
<evidence type="ECO:0000256" key="2">
    <source>
        <dbReference type="ARBA" id="ARBA00022768"/>
    </source>
</evidence>
<evidence type="ECO:0000256" key="4">
    <source>
        <dbReference type="ARBA" id="ARBA00023134"/>
    </source>
</evidence>
<dbReference type="Gene3D" id="2.40.30.10">
    <property type="entry name" value="Translation factors"/>
    <property type="match status" value="2"/>
</dbReference>
<evidence type="ECO:0000313" key="9">
    <source>
        <dbReference type="Proteomes" id="UP001321542"/>
    </source>
</evidence>
<dbReference type="Pfam" id="PF03144">
    <property type="entry name" value="GTP_EFTU_D2"/>
    <property type="match status" value="1"/>
</dbReference>
<evidence type="ECO:0000256" key="3">
    <source>
        <dbReference type="ARBA" id="ARBA00022917"/>
    </source>
</evidence>
<keyword evidence="3" id="KW-0648">Protein biosynthesis</keyword>
<name>A0ABM7FGH7_9ACTN</name>
<gene>
    <name evidence="8" type="ORF">SGFS_066810</name>
</gene>
<keyword evidence="2" id="KW-0251">Elongation factor</keyword>
<accession>A0ABM7FGH7</accession>
<keyword evidence="1" id="KW-0547">Nucleotide-binding</keyword>
<feature type="domain" description="Translation elongation factor EFTu-like" evidence="7">
    <location>
        <begin position="181"/>
        <end position="253"/>
    </location>
</feature>
<dbReference type="InterPro" id="IPR009001">
    <property type="entry name" value="Transl_elong_EF1A/Init_IF2_C"/>
</dbReference>
<dbReference type="Proteomes" id="UP001321542">
    <property type="component" value="Chromosome"/>
</dbReference>